<protein>
    <recommendedName>
        <fullName evidence="3">Polymerase nucleotidyl transferase domain-containing protein</fullName>
    </recommendedName>
</protein>
<organism evidence="1 2">
    <name type="scientific">Levilinea saccharolytica</name>
    <dbReference type="NCBI Taxonomy" id="229921"/>
    <lineage>
        <taxon>Bacteria</taxon>
        <taxon>Bacillati</taxon>
        <taxon>Chloroflexota</taxon>
        <taxon>Anaerolineae</taxon>
        <taxon>Anaerolineales</taxon>
        <taxon>Anaerolineaceae</taxon>
        <taxon>Levilinea</taxon>
    </lineage>
</organism>
<dbReference type="EMBL" id="LGCM01000065">
    <property type="protein sequence ID" value="KPL75735.1"/>
    <property type="molecule type" value="Genomic_DNA"/>
</dbReference>
<reference evidence="1 2" key="1">
    <citation type="submission" date="2015-07" db="EMBL/GenBank/DDBJ databases">
        <title>Genome sequence of Levilinea saccharolytica DSM 16555.</title>
        <authorList>
            <person name="Hemp J."/>
            <person name="Ward L.M."/>
            <person name="Pace L.A."/>
            <person name="Fischer W.W."/>
        </authorList>
    </citation>
    <scope>NUCLEOTIDE SEQUENCE [LARGE SCALE GENOMIC DNA]</scope>
    <source>
        <strain evidence="1 2">KIBI-1</strain>
    </source>
</reference>
<sequence>MTSLFSIPSSDPALLAKARQTAQTFADPLRMEGVVGIVFLGAVARGYFDPAADIDIAIFKRRGTDLPLKDKFYHVDGFEIQVWLSDYEDELTSEWDMPRRWTYAHAQVYHDPQGAAARLIAEKVPLRAEERKWLVMSGLTLSEWYVNRLTQLWVERGSLTSAHHMVDQGLLYFYDLLFGLNDALVADMKWRLYCAAQLERLPDRFAERIQEVMLLRAFTVEELHRRRDAFLGLWEEMKPAAEAAAGMSFAEMLEVV</sequence>
<dbReference type="InterPro" id="IPR043519">
    <property type="entry name" value="NT_sf"/>
</dbReference>
<accession>A0A0P6X3F7</accession>
<dbReference type="Proteomes" id="UP000050501">
    <property type="component" value="Unassembled WGS sequence"/>
</dbReference>
<dbReference type="AlphaFoldDB" id="A0A0P6X3F7"/>
<evidence type="ECO:0008006" key="3">
    <source>
        <dbReference type="Google" id="ProtNLM"/>
    </source>
</evidence>
<dbReference type="RefSeq" id="WP_062417184.1">
    <property type="nucleotide sequence ID" value="NZ_DF967974.1"/>
</dbReference>
<name>A0A0P6X3F7_9CHLR</name>
<evidence type="ECO:0000313" key="1">
    <source>
        <dbReference type="EMBL" id="KPL75735.1"/>
    </source>
</evidence>
<keyword evidence="2" id="KW-1185">Reference proteome</keyword>
<gene>
    <name evidence="1" type="ORF">ADN01_18105</name>
</gene>
<dbReference type="SUPFAM" id="SSF81301">
    <property type="entry name" value="Nucleotidyltransferase"/>
    <property type="match status" value="1"/>
</dbReference>
<evidence type="ECO:0000313" key="2">
    <source>
        <dbReference type="Proteomes" id="UP000050501"/>
    </source>
</evidence>
<proteinExistence type="predicted"/>
<dbReference type="Gene3D" id="3.30.460.10">
    <property type="entry name" value="Beta Polymerase, domain 2"/>
    <property type="match status" value="1"/>
</dbReference>
<comment type="caution">
    <text evidence="1">The sequence shown here is derived from an EMBL/GenBank/DDBJ whole genome shotgun (WGS) entry which is preliminary data.</text>
</comment>